<dbReference type="GO" id="GO:0004784">
    <property type="term" value="F:superoxide dismutase activity"/>
    <property type="evidence" value="ECO:0007669"/>
    <property type="project" value="UniProtKB-EC"/>
</dbReference>
<dbReference type="Pfam" id="PF00081">
    <property type="entry name" value="Sod_Fe_N"/>
    <property type="match status" value="1"/>
</dbReference>
<organism evidence="9 10">
    <name type="scientific">Gossypium barbadense</name>
    <name type="common">Sea Island cotton</name>
    <name type="synonym">Hibiscus barbadensis</name>
    <dbReference type="NCBI Taxonomy" id="3634"/>
    <lineage>
        <taxon>Eukaryota</taxon>
        <taxon>Viridiplantae</taxon>
        <taxon>Streptophyta</taxon>
        <taxon>Embryophyta</taxon>
        <taxon>Tracheophyta</taxon>
        <taxon>Spermatophyta</taxon>
        <taxon>Magnoliopsida</taxon>
        <taxon>eudicotyledons</taxon>
        <taxon>Gunneridae</taxon>
        <taxon>Pentapetalae</taxon>
        <taxon>rosids</taxon>
        <taxon>malvids</taxon>
        <taxon>Malvales</taxon>
        <taxon>Malvaceae</taxon>
        <taxon>Malvoideae</taxon>
        <taxon>Gossypium</taxon>
    </lineage>
</organism>
<evidence type="ECO:0000256" key="3">
    <source>
        <dbReference type="ARBA" id="ARBA00012682"/>
    </source>
</evidence>
<dbReference type="EC" id="1.15.1.1" evidence="3"/>
<dbReference type="SUPFAM" id="SSF54719">
    <property type="entry name" value="Fe,Mn superoxide dismutase (SOD), C-terminal domain"/>
    <property type="match status" value="1"/>
</dbReference>
<feature type="domain" description="Manganese/iron superoxide dismutase C-terminal" evidence="8">
    <location>
        <begin position="242"/>
        <end position="291"/>
    </location>
</feature>
<dbReference type="Pfam" id="PF02777">
    <property type="entry name" value="Sod_Fe_C"/>
    <property type="match status" value="1"/>
</dbReference>
<comment type="similarity">
    <text evidence="2">Belongs to the iron/manganese superoxide dismutase family.</text>
</comment>
<dbReference type="Gene3D" id="1.10.287.990">
    <property type="entry name" value="Fe,Mn superoxide dismutase (SOD) domain"/>
    <property type="match status" value="1"/>
</dbReference>
<evidence type="ECO:0000256" key="6">
    <source>
        <dbReference type="ARBA" id="ARBA00023004"/>
    </source>
</evidence>
<sequence>MAATTSMVTSLTFTIPSLGFRLPTRSYPCVKPQRRFVRKAASNVITATYELKAPPYPLFRPTVKTRSHQPRTWIPYLTGLELDKHMSGDHTPDKGGLPTAHKDTCNLEKGLTTLLIRPRRPGTSQDTHYILSCSLTLSTDTFCFFLFTTILDHLWFSICQNALEPHMSRETLEYHWGKHHRTYVENLNKQVVGTDLEGLSLEDIIIVTYNKGDILPAFNNAAQAWNHDFFWESMKPGGGGKPSGDLLDLIERDFGSFERFIEEFKSAAATQFGSGWAWLACKANRLDVENAVNPWPSEKDKKLVIVKSPNAMNPLVWDYFVSILALHS</sequence>
<accession>A0A2P5WLT3</accession>
<dbReference type="InterPro" id="IPR036324">
    <property type="entry name" value="Mn/Fe_SOD_N_sf"/>
</dbReference>
<keyword evidence="6" id="KW-0408">Iron</keyword>
<dbReference type="AlphaFoldDB" id="A0A2P5WLT3"/>
<evidence type="ECO:0000259" key="7">
    <source>
        <dbReference type="Pfam" id="PF00081"/>
    </source>
</evidence>
<evidence type="ECO:0000256" key="2">
    <source>
        <dbReference type="ARBA" id="ARBA00008714"/>
    </source>
</evidence>
<name>A0A2P5WLT3_GOSBA</name>
<evidence type="ECO:0000313" key="9">
    <source>
        <dbReference type="EMBL" id="PPR92048.1"/>
    </source>
</evidence>
<dbReference type="OrthoDB" id="239262at2759"/>
<dbReference type="SUPFAM" id="SSF46609">
    <property type="entry name" value="Fe,Mn superoxide dismutase (SOD), N-terminal domain"/>
    <property type="match status" value="1"/>
</dbReference>
<evidence type="ECO:0000259" key="8">
    <source>
        <dbReference type="Pfam" id="PF02777"/>
    </source>
</evidence>
<comment type="cofactor">
    <cofactor evidence="1">
        <name>Fe cation</name>
        <dbReference type="ChEBI" id="CHEBI:24875"/>
    </cofactor>
</comment>
<dbReference type="InterPro" id="IPR001189">
    <property type="entry name" value="Mn/Fe_SOD"/>
</dbReference>
<dbReference type="InterPro" id="IPR019832">
    <property type="entry name" value="Mn/Fe_SOD_C"/>
</dbReference>
<gene>
    <name evidence="9" type="ORF">GOBAR_AA28624</name>
</gene>
<dbReference type="FunFam" id="1.10.287.990:FF:000002">
    <property type="entry name" value="Superoxide dismutase"/>
    <property type="match status" value="1"/>
</dbReference>
<evidence type="ECO:0000256" key="5">
    <source>
        <dbReference type="ARBA" id="ARBA00023002"/>
    </source>
</evidence>
<keyword evidence="4" id="KW-0479">Metal-binding</keyword>
<dbReference type="PRINTS" id="PR01703">
    <property type="entry name" value="MNSODISMTASE"/>
</dbReference>
<evidence type="ECO:0000256" key="4">
    <source>
        <dbReference type="ARBA" id="ARBA00022723"/>
    </source>
</evidence>
<evidence type="ECO:0000313" key="10">
    <source>
        <dbReference type="Proteomes" id="UP000239757"/>
    </source>
</evidence>
<reference evidence="9 10" key="1">
    <citation type="submission" date="2015-01" db="EMBL/GenBank/DDBJ databases">
        <title>Genome of allotetraploid Gossypium barbadense reveals genomic plasticity and fiber elongation in cotton evolution.</title>
        <authorList>
            <person name="Chen X."/>
            <person name="Liu X."/>
            <person name="Zhao B."/>
            <person name="Zheng H."/>
            <person name="Hu Y."/>
            <person name="Lu G."/>
            <person name="Yang C."/>
            <person name="Chen J."/>
            <person name="Shan C."/>
            <person name="Zhang L."/>
            <person name="Zhou Y."/>
            <person name="Wang L."/>
            <person name="Guo W."/>
            <person name="Bai Y."/>
            <person name="Ruan J."/>
            <person name="Shangguan X."/>
            <person name="Mao Y."/>
            <person name="Jiang J."/>
            <person name="Zhu Y."/>
            <person name="Lei J."/>
            <person name="Kang H."/>
            <person name="Chen S."/>
            <person name="He X."/>
            <person name="Wang R."/>
            <person name="Wang Y."/>
            <person name="Chen J."/>
            <person name="Wang L."/>
            <person name="Yu S."/>
            <person name="Wang B."/>
            <person name="Wei J."/>
            <person name="Song S."/>
            <person name="Lu X."/>
            <person name="Gao Z."/>
            <person name="Gu W."/>
            <person name="Deng X."/>
            <person name="Ma D."/>
            <person name="Wang S."/>
            <person name="Liang W."/>
            <person name="Fang L."/>
            <person name="Cai C."/>
            <person name="Zhu X."/>
            <person name="Zhou B."/>
            <person name="Zhang Y."/>
            <person name="Chen Z."/>
            <person name="Xu S."/>
            <person name="Zhu R."/>
            <person name="Wang S."/>
            <person name="Zhang T."/>
            <person name="Zhao G."/>
        </authorList>
    </citation>
    <scope>NUCLEOTIDE SEQUENCE [LARGE SCALE GENOMIC DNA]</scope>
    <source>
        <strain evidence="10">cv. Xinhai21</strain>
        <tissue evidence="9">Leaf</tissue>
    </source>
</reference>
<dbReference type="PANTHER" id="PTHR42769">
    <property type="entry name" value="SUPEROXIDE DISMUTASE"/>
    <property type="match status" value="1"/>
</dbReference>
<dbReference type="Proteomes" id="UP000239757">
    <property type="component" value="Unassembled WGS sequence"/>
</dbReference>
<dbReference type="EMBL" id="KZ667156">
    <property type="protein sequence ID" value="PPR92048.1"/>
    <property type="molecule type" value="Genomic_DNA"/>
</dbReference>
<protein>
    <recommendedName>
        <fullName evidence="3">superoxide dismutase</fullName>
        <ecNumber evidence="3">1.15.1.1</ecNumber>
    </recommendedName>
</protein>
<feature type="domain" description="Manganese/iron superoxide dismutase N-terminal" evidence="7">
    <location>
        <begin position="161"/>
        <end position="234"/>
    </location>
</feature>
<dbReference type="Gene3D" id="3.55.40.20">
    <property type="entry name" value="Iron/manganese superoxide dismutase, C-terminal domain"/>
    <property type="match status" value="1"/>
</dbReference>
<dbReference type="GO" id="GO:0046872">
    <property type="term" value="F:metal ion binding"/>
    <property type="evidence" value="ECO:0007669"/>
    <property type="project" value="UniProtKB-KW"/>
</dbReference>
<proteinExistence type="inferred from homology"/>
<dbReference type="InterPro" id="IPR019831">
    <property type="entry name" value="Mn/Fe_SOD_N"/>
</dbReference>
<dbReference type="PANTHER" id="PTHR42769:SF3">
    <property type="entry name" value="SUPEROXIDE DISMUTASE [FE] 2, CHLOROPLASTIC"/>
    <property type="match status" value="1"/>
</dbReference>
<dbReference type="InterPro" id="IPR036314">
    <property type="entry name" value="SOD_C_sf"/>
</dbReference>
<dbReference type="GO" id="GO:0042644">
    <property type="term" value="C:chloroplast nucleoid"/>
    <property type="evidence" value="ECO:0007669"/>
    <property type="project" value="TreeGrafter"/>
</dbReference>
<keyword evidence="5" id="KW-0560">Oxidoreductase</keyword>
<evidence type="ECO:0000256" key="1">
    <source>
        <dbReference type="ARBA" id="ARBA00001962"/>
    </source>
</evidence>